<proteinExistence type="predicted"/>
<dbReference type="OMA" id="ADEWWSK"/>
<dbReference type="RefSeq" id="XP_013348780.1">
    <property type="nucleotide sequence ID" value="XM_013493326.1"/>
</dbReference>
<dbReference type="Proteomes" id="UP000030641">
    <property type="component" value="Unassembled WGS sequence"/>
</dbReference>
<gene>
    <name evidence="1" type="ORF">AUEXF2481DRAFT_283</name>
</gene>
<organism evidence="1 2">
    <name type="scientific">Aureobasidium subglaciale (strain EXF-2481)</name>
    <name type="common">Aureobasidium pullulans var. subglaciale</name>
    <dbReference type="NCBI Taxonomy" id="1043005"/>
    <lineage>
        <taxon>Eukaryota</taxon>
        <taxon>Fungi</taxon>
        <taxon>Dikarya</taxon>
        <taxon>Ascomycota</taxon>
        <taxon>Pezizomycotina</taxon>
        <taxon>Dothideomycetes</taxon>
        <taxon>Dothideomycetidae</taxon>
        <taxon>Dothideales</taxon>
        <taxon>Saccotheciaceae</taxon>
        <taxon>Aureobasidium</taxon>
    </lineage>
</organism>
<accession>A0A074YRM8</accession>
<protein>
    <submittedName>
        <fullName evidence="1">Uncharacterized protein</fullName>
    </submittedName>
</protein>
<dbReference type="HOGENOM" id="CLU_2277773_0_0_1"/>
<keyword evidence="2" id="KW-1185">Reference proteome</keyword>
<sequence length="99" mass="12163">MDKAVDKAKSEKEQMFDLFFLPNEKPDENRAMWVKDYIKDQVSKDLDVPWHQVKPEHLKQWREKGFERVAFKDWWKDPTEEEQKRMKKMTMGSVFRKDL</sequence>
<dbReference type="GeneID" id="25363687"/>
<dbReference type="OrthoDB" id="3689580at2759"/>
<dbReference type="STRING" id="1043005.A0A074YRM8"/>
<evidence type="ECO:0000313" key="1">
    <source>
        <dbReference type="EMBL" id="KER00336.1"/>
    </source>
</evidence>
<dbReference type="AlphaFoldDB" id="A0A074YRM8"/>
<name>A0A074YRM8_AURSE</name>
<dbReference type="InParanoid" id="A0A074YRM8"/>
<reference evidence="1 2" key="1">
    <citation type="journal article" date="2014" name="BMC Genomics">
        <title>Genome sequencing of four Aureobasidium pullulans varieties: biotechnological potential, stress tolerance, and description of new species.</title>
        <authorList>
            <person name="Gostin Ar C."/>
            <person name="Ohm R.A."/>
            <person name="Kogej T."/>
            <person name="Sonjak S."/>
            <person name="Turk M."/>
            <person name="Zajc J."/>
            <person name="Zalar P."/>
            <person name="Grube M."/>
            <person name="Sun H."/>
            <person name="Han J."/>
            <person name="Sharma A."/>
            <person name="Chiniquy J."/>
            <person name="Ngan C.Y."/>
            <person name="Lipzen A."/>
            <person name="Barry K."/>
            <person name="Grigoriev I.V."/>
            <person name="Gunde-Cimerman N."/>
        </authorList>
    </citation>
    <scope>NUCLEOTIDE SEQUENCE [LARGE SCALE GENOMIC DNA]</scope>
    <source>
        <strain evidence="1 2">EXF-2481</strain>
    </source>
</reference>
<evidence type="ECO:0000313" key="2">
    <source>
        <dbReference type="Proteomes" id="UP000030641"/>
    </source>
</evidence>
<dbReference type="EMBL" id="KL584749">
    <property type="protein sequence ID" value="KER00336.1"/>
    <property type="molecule type" value="Genomic_DNA"/>
</dbReference>